<keyword evidence="3" id="KW-0813">Transport</keyword>
<reference evidence="4" key="1">
    <citation type="journal article" date="2023" name="Science">
        <title>Genome structures resolve the early diversification of teleost fishes.</title>
        <authorList>
            <person name="Parey E."/>
            <person name="Louis A."/>
            <person name="Montfort J."/>
            <person name="Bouchez O."/>
            <person name="Roques C."/>
            <person name="Iampietro C."/>
            <person name="Lluch J."/>
            <person name="Castinel A."/>
            <person name="Donnadieu C."/>
            <person name="Desvignes T."/>
            <person name="Floi Bucao C."/>
            <person name="Jouanno E."/>
            <person name="Wen M."/>
            <person name="Mejri S."/>
            <person name="Dirks R."/>
            <person name="Jansen H."/>
            <person name="Henkel C."/>
            <person name="Chen W.J."/>
            <person name="Zahm M."/>
            <person name="Cabau C."/>
            <person name="Klopp C."/>
            <person name="Thompson A.W."/>
            <person name="Robinson-Rechavi M."/>
            <person name="Braasch I."/>
            <person name="Lecointre G."/>
            <person name="Bobe J."/>
            <person name="Postlethwait J.H."/>
            <person name="Berthelot C."/>
            <person name="Roest Crollius H."/>
            <person name="Guiguen Y."/>
        </authorList>
    </citation>
    <scope>NUCLEOTIDE SEQUENCE</scope>
    <source>
        <strain evidence="4">Concon-B</strain>
    </source>
</reference>
<dbReference type="OrthoDB" id="274641at2759"/>
<evidence type="ECO:0000313" key="5">
    <source>
        <dbReference type="Proteomes" id="UP001152803"/>
    </source>
</evidence>
<keyword evidence="3" id="KW-0679">Respiratory chain</keyword>
<keyword evidence="3" id="KW-0496">Mitochondrion</keyword>
<dbReference type="InterPro" id="IPR007763">
    <property type="entry name" value="NDUFA12"/>
</dbReference>
<dbReference type="Proteomes" id="UP001152803">
    <property type="component" value="Unassembled WGS sequence"/>
</dbReference>
<evidence type="ECO:0000313" key="4">
    <source>
        <dbReference type="EMBL" id="KAJ8269230.1"/>
    </source>
</evidence>
<evidence type="ECO:0000256" key="3">
    <source>
        <dbReference type="RuleBase" id="RU363103"/>
    </source>
</evidence>
<gene>
    <name evidence="4" type="ORF">COCON_G00118370</name>
</gene>
<dbReference type="PANTHER" id="PTHR12910">
    <property type="entry name" value="NADH-UBIQUINONE OXIDOREDUCTASE SUBUNIT B17.2"/>
    <property type="match status" value="1"/>
</dbReference>
<sequence length="261" mass="29921">MFVNDNMWTDYLLKYNTTSWFLWYFRQKMAEYVQVFRRALQQIGGHGGIRGLLVQFFRVNDVKTGALVGVDKYGNRYFEDNRYFFGRHRWVIYTTEMNGKNTFWEVDGSMVPAEWHRWLHCMTDDPPSTHPPVPRKFLAEIHRFNQSGSDKQYVPYSTTRKKIHEWVPPKVGGDRPFPHPNTGDPVTCTPPARSQKKWLGAETRTSAPRAAACDVGGRGAEMKRQASAVPLIFVTEVGACGGPLLLRAPRSHILSLTCSYC</sequence>
<comment type="similarity">
    <text evidence="1 3">Belongs to the complex I NDUFA12 subunit family.</text>
</comment>
<comment type="caution">
    <text evidence="4">The sequence shown here is derived from an EMBL/GenBank/DDBJ whole genome shotgun (WGS) entry which is preliminary data.</text>
</comment>
<keyword evidence="5" id="KW-1185">Reference proteome</keyword>
<name>A0A9Q1HXV6_CONCO</name>
<comment type="function">
    <text evidence="3">Accessory subunit of the mitochondrial membrane respiratory chain NADH dehydrogenase (Complex I), that is believed not to be involved in catalysis. Complex I functions in the transfer of electrons from NADH to the respiratory chain. The immediate electron acceptor for the enzyme is believed to be ubiquinone.</text>
</comment>
<keyword evidence="3" id="KW-0472">Membrane</keyword>
<dbReference type="PANTHER" id="PTHR12910:SF2">
    <property type="entry name" value="NADH DEHYDROGENASE [UBIQUINONE] 1 ALPHA SUBCOMPLEX SUBUNIT 12"/>
    <property type="match status" value="1"/>
</dbReference>
<organism evidence="4 5">
    <name type="scientific">Conger conger</name>
    <name type="common">Conger eel</name>
    <name type="synonym">Muraena conger</name>
    <dbReference type="NCBI Taxonomy" id="82655"/>
    <lineage>
        <taxon>Eukaryota</taxon>
        <taxon>Metazoa</taxon>
        <taxon>Chordata</taxon>
        <taxon>Craniata</taxon>
        <taxon>Vertebrata</taxon>
        <taxon>Euteleostomi</taxon>
        <taxon>Actinopterygii</taxon>
        <taxon>Neopterygii</taxon>
        <taxon>Teleostei</taxon>
        <taxon>Anguilliformes</taxon>
        <taxon>Congridae</taxon>
        <taxon>Conger</taxon>
    </lineage>
</organism>
<dbReference type="Pfam" id="PF05071">
    <property type="entry name" value="NDUFA12"/>
    <property type="match status" value="1"/>
</dbReference>
<dbReference type="GO" id="GO:0006979">
    <property type="term" value="P:response to oxidative stress"/>
    <property type="evidence" value="ECO:0007669"/>
    <property type="project" value="TreeGrafter"/>
</dbReference>
<evidence type="ECO:0000256" key="1">
    <source>
        <dbReference type="ARBA" id="ARBA00007355"/>
    </source>
</evidence>
<comment type="subcellular location">
    <subcellularLocation>
        <location evidence="3">Mitochondrion inner membrane</location>
        <topology evidence="3">Peripheral membrane protein</topology>
        <orientation evidence="3">Matrix side</orientation>
    </subcellularLocation>
</comment>
<dbReference type="EMBL" id="JAFJMO010000008">
    <property type="protein sequence ID" value="KAJ8269230.1"/>
    <property type="molecule type" value="Genomic_DNA"/>
</dbReference>
<keyword evidence="3" id="KW-0249">Electron transport</keyword>
<dbReference type="AlphaFoldDB" id="A0A9Q1HXV6"/>
<accession>A0A9Q1HXV6</accession>
<dbReference type="GO" id="GO:0045271">
    <property type="term" value="C:respiratory chain complex I"/>
    <property type="evidence" value="ECO:0007669"/>
    <property type="project" value="InterPro"/>
</dbReference>
<protein>
    <recommendedName>
        <fullName evidence="2 3">NADH dehydrogenase [ubiquinone] 1 alpha subcomplex subunit 12</fullName>
    </recommendedName>
</protein>
<comment type="subunit">
    <text evidence="3">Complex I is composed of 45 different subunits.</text>
</comment>
<proteinExistence type="inferred from homology"/>
<evidence type="ECO:0000256" key="2">
    <source>
        <dbReference type="ARBA" id="ARBA00040285"/>
    </source>
</evidence>
<dbReference type="GO" id="GO:0005743">
    <property type="term" value="C:mitochondrial inner membrane"/>
    <property type="evidence" value="ECO:0007669"/>
    <property type="project" value="UniProtKB-SubCell"/>
</dbReference>
<keyword evidence="3" id="KW-0999">Mitochondrion inner membrane</keyword>